<dbReference type="AlphaFoldDB" id="A0A4C1WQF8"/>
<proteinExistence type="predicted"/>
<keyword evidence="3" id="KW-1185">Reference proteome</keyword>
<sequence>MAPEPGHVRAARPDPDALLAARDGTADDGVSLDNARNRTRHFPLSSISLRYTLNVQSRRAFPSPFLLNISKVKVLSGGSSSRSLYFREPERRGPRVGDKANKCHCGPELPNRGGKCGRRPNEPCAPLALPATRSCRVIRRVIFFTVFPKSNNSLSRRLVLAPRTQDSRRDKSSKGGNRLRGLAPFATYPSFGCGPPLKLQTSSLIIHRHYLAAARGAGGGARSNELRIESARTHSYIICIMPACRGRPSSCQLSRRPSAVRSGVTRDALISVFSSRERRLNTSDVL</sequence>
<name>A0A4C1WQF8_EUMVA</name>
<evidence type="ECO:0000256" key="1">
    <source>
        <dbReference type="SAM" id="MobiDB-lite"/>
    </source>
</evidence>
<evidence type="ECO:0000313" key="2">
    <source>
        <dbReference type="EMBL" id="GBP52752.1"/>
    </source>
</evidence>
<feature type="region of interest" description="Disordered" evidence="1">
    <location>
        <begin position="159"/>
        <end position="180"/>
    </location>
</feature>
<accession>A0A4C1WQF8</accession>
<reference evidence="2 3" key="1">
    <citation type="journal article" date="2019" name="Commun. Biol.">
        <title>The bagworm genome reveals a unique fibroin gene that provides high tensile strength.</title>
        <authorList>
            <person name="Kono N."/>
            <person name="Nakamura H."/>
            <person name="Ohtoshi R."/>
            <person name="Tomita M."/>
            <person name="Numata K."/>
            <person name="Arakawa K."/>
        </authorList>
    </citation>
    <scope>NUCLEOTIDE SEQUENCE [LARGE SCALE GENOMIC DNA]</scope>
</reference>
<gene>
    <name evidence="2" type="ORF">EVAR_27694_1</name>
</gene>
<evidence type="ECO:0000313" key="3">
    <source>
        <dbReference type="Proteomes" id="UP000299102"/>
    </source>
</evidence>
<dbReference type="EMBL" id="BGZK01000609">
    <property type="protein sequence ID" value="GBP52752.1"/>
    <property type="molecule type" value="Genomic_DNA"/>
</dbReference>
<comment type="caution">
    <text evidence="2">The sequence shown here is derived from an EMBL/GenBank/DDBJ whole genome shotgun (WGS) entry which is preliminary data.</text>
</comment>
<protein>
    <submittedName>
        <fullName evidence="2">Uncharacterized protein</fullName>
    </submittedName>
</protein>
<feature type="region of interest" description="Disordered" evidence="1">
    <location>
        <begin position="1"/>
        <end position="34"/>
    </location>
</feature>
<organism evidence="2 3">
    <name type="scientific">Eumeta variegata</name>
    <name type="common">Bagworm moth</name>
    <name type="synonym">Eumeta japonica</name>
    <dbReference type="NCBI Taxonomy" id="151549"/>
    <lineage>
        <taxon>Eukaryota</taxon>
        <taxon>Metazoa</taxon>
        <taxon>Ecdysozoa</taxon>
        <taxon>Arthropoda</taxon>
        <taxon>Hexapoda</taxon>
        <taxon>Insecta</taxon>
        <taxon>Pterygota</taxon>
        <taxon>Neoptera</taxon>
        <taxon>Endopterygota</taxon>
        <taxon>Lepidoptera</taxon>
        <taxon>Glossata</taxon>
        <taxon>Ditrysia</taxon>
        <taxon>Tineoidea</taxon>
        <taxon>Psychidae</taxon>
        <taxon>Oiketicinae</taxon>
        <taxon>Eumeta</taxon>
    </lineage>
</organism>
<dbReference type="Proteomes" id="UP000299102">
    <property type="component" value="Unassembled WGS sequence"/>
</dbReference>